<evidence type="ECO:0000313" key="3">
    <source>
        <dbReference type="EMBL" id="KAK4424512.1"/>
    </source>
</evidence>
<dbReference type="AlphaFoldDB" id="A0AAE1Y714"/>
<reference evidence="3" key="2">
    <citation type="journal article" date="2024" name="Plant">
        <title>Genomic evolution and insights into agronomic trait innovations of Sesamum species.</title>
        <authorList>
            <person name="Miao H."/>
            <person name="Wang L."/>
            <person name="Qu L."/>
            <person name="Liu H."/>
            <person name="Sun Y."/>
            <person name="Le M."/>
            <person name="Wang Q."/>
            <person name="Wei S."/>
            <person name="Zheng Y."/>
            <person name="Lin W."/>
            <person name="Duan Y."/>
            <person name="Cao H."/>
            <person name="Xiong S."/>
            <person name="Wang X."/>
            <person name="Wei L."/>
            <person name="Li C."/>
            <person name="Ma Q."/>
            <person name="Ju M."/>
            <person name="Zhao R."/>
            <person name="Li G."/>
            <person name="Mu C."/>
            <person name="Tian Q."/>
            <person name="Mei H."/>
            <person name="Zhang T."/>
            <person name="Gao T."/>
            <person name="Zhang H."/>
        </authorList>
    </citation>
    <scope>NUCLEOTIDE SEQUENCE</scope>
    <source>
        <strain evidence="3">3651</strain>
    </source>
</reference>
<reference evidence="3" key="1">
    <citation type="submission" date="2020-06" db="EMBL/GenBank/DDBJ databases">
        <authorList>
            <person name="Li T."/>
            <person name="Hu X."/>
            <person name="Zhang T."/>
            <person name="Song X."/>
            <person name="Zhang H."/>
            <person name="Dai N."/>
            <person name="Sheng W."/>
            <person name="Hou X."/>
            <person name="Wei L."/>
        </authorList>
    </citation>
    <scope>NUCLEOTIDE SEQUENCE</scope>
    <source>
        <strain evidence="3">3651</strain>
        <tissue evidence="3">Leaf</tissue>
    </source>
</reference>
<proteinExistence type="predicted"/>
<dbReference type="InterPro" id="IPR005162">
    <property type="entry name" value="Retrotrans_gag_dom"/>
</dbReference>
<protein>
    <recommendedName>
        <fullName evidence="2">Retrotransposon gag domain-containing protein</fullName>
    </recommendedName>
</protein>
<organism evidence="3 4">
    <name type="scientific">Sesamum alatum</name>
    <dbReference type="NCBI Taxonomy" id="300844"/>
    <lineage>
        <taxon>Eukaryota</taxon>
        <taxon>Viridiplantae</taxon>
        <taxon>Streptophyta</taxon>
        <taxon>Embryophyta</taxon>
        <taxon>Tracheophyta</taxon>
        <taxon>Spermatophyta</taxon>
        <taxon>Magnoliopsida</taxon>
        <taxon>eudicotyledons</taxon>
        <taxon>Gunneridae</taxon>
        <taxon>Pentapetalae</taxon>
        <taxon>asterids</taxon>
        <taxon>lamiids</taxon>
        <taxon>Lamiales</taxon>
        <taxon>Pedaliaceae</taxon>
        <taxon>Sesamum</taxon>
    </lineage>
</organism>
<keyword evidence="4" id="KW-1185">Reference proteome</keyword>
<sequence>MRLPPLACYGGDEGDPRDHIDQFVAAMDLLGSNDSLLCRVFRTTLVGRAQTWFSHLAPGSIHNFDQLARSFVHHFAENKRYPKNPSHLFAIVQEEGEPLRSYVQRFSNEILGIPNISPSFLSGIMAQGFRNSGSADSLIGEPASNWDELLARAEWFILIEESRRMKGVRRPHKEAPKETYRRSPDRGRPSWYEGKRREGARPPDAYTPLKTTRTQALMMIGGSEQLRWPHKMKESEGRQWSSRFCNFHQDRGHTMKECFHLKEELERLIQMGQFKHLVRSNKETMHISKRSMEVQKPGYAGQDEGTNEINWPQGRIVNFIE</sequence>
<dbReference type="Pfam" id="PF03732">
    <property type="entry name" value="Retrotrans_gag"/>
    <property type="match status" value="1"/>
</dbReference>
<dbReference type="Proteomes" id="UP001293254">
    <property type="component" value="Unassembled WGS sequence"/>
</dbReference>
<feature type="domain" description="Retrotransposon gag" evidence="2">
    <location>
        <begin position="40"/>
        <end position="110"/>
    </location>
</feature>
<feature type="region of interest" description="Disordered" evidence="1">
    <location>
        <begin position="167"/>
        <end position="208"/>
    </location>
</feature>
<gene>
    <name evidence="3" type="ORF">Salat_1644600</name>
</gene>
<name>A0AAE1Y714_9LAMI</name>
<feature type="compositionally biased region" description="Basic and acidic residues" evidence="1">
    <location>
        <begin position="173"/>
        <end position="201"/>
    </location>
</feature>
<comment type="caution">
    <text evidence="3">The sequence shown here is derived from an EMBL/GenBank/DDBJ whole genome shotgun (WGS) entry which is preliminary data.</text>
</comment>
<dbReference type="EMBL" id="JACGWO010000006">
    <property type="protein sequence ID" value="KAK4424512.1"/>
    <property type="molecule type" value="Genomic_DNA"/>
</dbReference>
<evidence type="ECO:0000313" key="4">
    <source>
        <dbReference type="Proteomes" id="UP001293254"/>
    </source>
</evidence>
<dbReference type="PANTHER" id="PTHR33223">
    <property type="entry name" value="CCHC-TYPE DOMAIN-CONTAINING PROTEIN"/>
    <property type="match status" value="1"/>
</dbReference>
<dbReference type="PANTHER" id="PTHR33223:SF10">
    <property type="entry name" value="AMINOTRANSFERASE-LIKE PLANT MOBILE DOMAIN-CONTAINING PROTEIN"/>
    <property type="match status" value="1"/>
</dbReference>
<evidence type="ECO:0000259" key="2">
    <source>
        <dbReference type="Pfam" id="PF03732"/>
    </source>
</evidence>
<accession>A0AAE1Y714</accession>
<evidence type="ECO:0000256" key="1">
    <source>
        <dbReference type="SAM" id="MobiDB-lite"/>
    </source>
</evidence>